<evidence type="ECO:0000313" key="3">
    <source>
        <dbReference type="Proteomes" id="UP001552299"/>
    </source>
</evidence>
<dbReference type="EMBL" id="JANQDX010000008">
    <property type="protein sequence ID" value="KAL0920702.1"/>
    <property type="molecule type" value="Genomic_DNA"/>
</dbReference>
<gene>
    <name evidence="2" type="ORF">M5K25_009864</name>
</gene>
<organism evidence="2 3">
    <name type="scientific">Dendrobium thyrsiflorum</name>
    <name type="common">Pinecone-like raceme dendrobium</name>
    <name type="synonym">Orchid</name>
    <dbReference type="NCBI Taxonomy" id="117978"/>
    <lineage>
        <taxon>Eukaryota</taxon>
        <taxon>Viridiplantae</taxon>
        <taxon>Streptophyta</taxon>
        <taxon>Embryophyta</taxon>
        <taxon>Tracheophyta</taxon>
        <taxon>Spermatophyta</taxon>
        <taxon>Magnoliopsida</taxon>
        <taxon>Liliopsida</taxon>
        <taxon>Asparagales</taxon>
        <taxon>Orchidaceae</taxon>
        <taxon>Epidendroideae</taxon>
        <taxon>Malaxideae</taxon>
        <taxon>Dendrobiinae</taxon>
        <taxon>Dendrobium</taxon>
    </lineage>
</organism>
<feature type="transmembrane region" description="Helical" evidence="1">
    <location>
        <begin position="55"/>
        <end position="72"/>
    </location>
</feature>
<dbReference type="Proteomes" id="UP001552299">
    <property type="component" value="Unassembled WGS sequence"/>
</dbReference>
<keyword evidence="1" id="KW-0472">Membrane</keyword>
<dbReference type="AlphaFoldDB" id="A0ABD0V6H9"/>
<protein>
    <submittedName>
        <fullName evidence="2">Uncharacterized protein</fullName>
    </submittedName>
</protein>
<evidence type="ECO:0000313" key="2">
    <source>
        <dbReference type="EMBL" id="KAL0920702.1"/>
    </source>
</evidence>
<sequence length="73" mass="7779">MFVRMISVDSYIIQKSTKASPSPPNEATGVVVEEDSWFASLAMGDSVATSARRKASIVAVTITFSALLCVLLL</sequence>
<comment type="caution">
    <text evidence="2">The sequence shown here is derived from an EMBL/GenBank/DDBJ whole genome shotgun (WGS) entry which is preliminary data.</text>
</comment>
<accession>A0ABD0V6H9</accession>
<proteinExistence type="predicted"/>
<keyword evidence="1" id="KW-1133">Transmembrane helix</keyword>
<name>A0ABD0V6H9_DENTH</name>
<evidence type="ECO:0000256" key="1">
    <source>
        <dbReference type="SAM" id="Phobius"/>
    </source>
</evidence>
<keyword evidence="3" id="KW-1185">Reference proteome</keyword>
<keyword evidence="1" id="KW-0812">Transmembrane</keyword>
<reference evidence="2 3" key="1">
    <citation type="journal article" date="2024" name="Plant Biotechnol. J.">
        <title>Dendrobium thyrsiflorum genome and its molecular insights into genes involved in important horticultural traits.</title>
        <authorList>
            <person name="Chen B."/>
            <person name="Wang J.Y."/>
            <person name="Zheng P.J."/>
            <person name="Li K.L."/>
            <person name="Liang Y.M."/>
            <person name="Chen X.F."/>
            <person name="Zhang C."/>
            <person name="Zhao X."/>
            <person name="He X."/>
            <person name="Zhang G.Q."/>
            <person name="Liu Z.J."/>
            <person name="Xu Q."/>
        </authorList>
    </citation>
    <scope>NUCLEOTIDE SEQUENCE [LARGE SCALE GENOMIC DNA]</scope>
    <source>
        <strain evidence="2">GZMU011</strain>
    </source>
</reference>